<evidence type="ECO:0000313" key="9">
    <source>
        <dbReference type="EMBL" id="KDR17007.1"/>
    </source>
</evidence>
<keyword evidence="8" id="KW-0732">Signal</keyword>
<keyword evidence="10" id="KW-1185">Reference proteome</keyword>
<dbReference type="GO" id="GO:0005198">
    <property type="term" value="F:structural molecule activity"/>
    <property type="evidence" value="ECO:0007669"/>
    <property type="project" value="InterPro"/>
</dbReference>
<comment type="similarity">
    <text evidence="2 6">Belongs to the clathrin light chain family.</text>
</comment>
<dbReference type="PANTHER" id="PTHR10639">
    <property type="entry name" value="CLATHRIN LIGHT CHAIN"/>
    <property type="match status" value="1"/>
</dbReference>
<evidence type="ECO:0000256" key="7">
    <source>
        <dbReference type="SAM" id="MobiDB-lite"/>
    </source>
</evidence>
<keyword evidence="3 6" id="KW-0472">Membrane</keyword>
<evidence type="ECO:0000256" key="4">
    <source>
        <dbReference type="ARBA" id="ARBA00023176"/>
    </source>
</evidence>
<dbReference type="GO" id="GO:0072583">
    <property type="term" value="P:clathrin-dependent endocytosis"/>
    <property type="evidence" value="ECO:0007669"/>
    <property type="project" value="TreeGrafter"/>
</dbReference>
<name>A0A067RB65_ZOONE</name>
<dbReference type="GO" id="GO:0099631">
    <property type="term" value="C:postsynaptic endocytic zone cytoplasmic component"/>
    <property type="evidence" value="ECO:0007669"/>
    <property type="project" value="TreeGrafter"/>
</dbReference>
<dbReference type="Proteomes" id="UP000027135">
    <property type="component" value="Unassembled WGS sequence"/>
</dbReference>
<feature type="compositionally biased region" description="Basic and acidic residues" evidence="7">
    <location>
        <begin position="173"/>
        <end position="211"/>
    </location>
</feature>
<dbReference type="GO" id="GO:0006886">
    <property type="term" value="P:intracellular protein transport"/>
    <property type="evidence" value="ECO:0007669"/>
    <property type="project" value="InterPro"/>
</dbReference>
<keyword evidence="5 6" id="KW-0968">Cytoplasmic vesicle</keyword>
<evidence type="ECO:0000256" key="6">
    <source>
        <dbReference type="RuleBase" id="RU363137"/>
    </source>
</evidence>
<dbReference type="InterPro" id="IPR000996">
    <property type="entry name" value="Clathrin_L-chain"/>
</dbReference>
<feature type="region of interest" description="Disordered" evidence="7">
    <location>
        <begin position="135"/>
        <end position="211"/>
    </location>
</feature>
<dbReference type="EMBL" id="KK852761">
    <property type="protein sequence ID" value="KDR17007.1"/>
    <property type="molecule type" value="Genomic_DNA"/>
</dbReference>
<evidence type="ECO:0000256" key="8">
    <source>
        <dbReference type="SAM" id="SignalP"/>
    </source>
</evidence>
<evidence type="ECO:0000256" key="1">
    <source>
        <dbReference type="ARBA" id="ARBA00004180"/>
    </source>
</evidence>
<evidence type="ECO:0000256" key="2">
    <source>
        <dbReference type="ARBA" id="ARBA00005263"/>
    </source>
</evidence>
<reference evidence="9 10" key="1">
    <citation type="journal article" date="2014" name="Nat. Commun.">
        <title>Molecular traces of alternative social organization in a termite genome.</title>
        <authorList>
            <person name="Terrapon N."/>
            <person name="Li C."/>
            <person name="Robertson H.M."/>
            <person name="Ji L."/>
            <person name="Meng X."/>
            <person name="Booth W."/>
            <person name="Chen Z."/>
            <person name="Childers C.P."/>
            <person name="Glastad K.M."/>
            <person name="Gokhale K."/>
            <person name="Gowin J."/>
            <person name="Gronenberg W."/>
            <person name="Hermansen R.A."/>
            <person name="Hu H."/>
            <person name="Hunt B.G."/>
            <person name="Huylmans A.K."/>
            <person name="Khalil S.M."/>
            <person name="Mitchell R.D."/>
            <person name="Munoz-Torres M.C."/>
            <person name="Mustard J.A."/>
            <person name="Pan H."/>
            <person name="Reese J.T."/>
            <person name="Scharf M.E."/>
            <person name="Sun F."/>
            <person name="Vogel H."/>
            <person name="Xiao J."/>
            <person name="Yang W."/>
            <person name="Yang Z."/>
            <person name="Yang Z."/>
            <person name="Zhou J."/>
            <person name="Zhu J."/>
            <person name="Brent C.S."/>
            <person name="Elsik C.G."/>
            <person name="Goodisman M.A."/>
            <person name="Liberles D.A."/>
            <person name="Roe R.M."/>
            <person name="Vargo E.L."/>
            <person name="Vilcinskas A."/>
            <person name="Wang J."/>
            <person name="Bornberg-Bauer E."/>
            <person name="Korb J."/>
            <person name="Zhang G."/>
            <person name="Liebig J."/>
        </authorList>
    </citation>
    <scope>NUCLEOTIDE SEQUENCE [LARGE SCALE GENOMIC DNA]</scope>
    <source>
        <tissue evidence="9">Whole organism</tissue>
    </source>
</reference>
<accession>A0A067RB65</accession>
<dbReference type="GO" id="GO:0030130">
    <property type="term" value="C:clathrin coat of trans-Golgi network vesicle"/>
    <property type="evidence" value="ECO:0007669"/>
    <property type="project" value="InterPro"/>
</dbReference>
<dbReference type="GO" id="GO:0030672">
    <property type="term" value="C:synaptic vesicle membrane"/>
    <property type="evidence" value="ECO:0007669"/>
    <property type="project" value="TreeGrafter"/>
</dbReference>
<keyword evidence="4 6" id="KW-0168">Coated pit</keyword>
<feature type="signal peptide" evidence="8">
    <location>
        <begin position="1"/>
        <end position="16"/>
    </location>
</feature>
<evidence type="ECO:0000313" key="10">
    <source>
        <dbReference type="Proteomes" id="UP000027135"/>
    </source>
</evidence>
<dbReference type="AlphaFoldDB" id="A0A067RB65"/>
<dbReference type="PANTHER" id="PTHR10639:SF7">
    <property type="entry name" value="CLATHRIN LIGHT CHAIN"/>
    <property type="match status" value="1"/>
</dbReference>
<dbReference type="eggNOG" id="KOG4031">
    <property type="taxonomic scope" value="Eukaryota"/>
</dbReference>
<dbReference type="STRING" id="136037.A0A067RB65"/>
<dbReference type="Pfam" id="PF01086">
    <property type="entry name" value="Clathrin_lg_ch"/>
    <property type="match status" value="1"/>
</dbReference>
<organism evidence="9 10">
    <name type="scientific">Zootermopsis nevadensis</name>
    <name type="common">Dampwood termite</name>
    <dbReference type="NCBI Taxonomy" id="136037"/>
    <lineage>
        <taxon>Eukaryota</taxon>
        <taxon>Metazoa</taxon>
        <taxon>Ecdysozoa</taxon>
        <taxon>Arthropoda</taxon>
        <taxon>Hexapoda</taxon>
        <taxon>Insecta</taxon>
        <taxon>Pterygota</taxon>
        <taxon>Neoptera</taxon>
        <taxon>Polyneoptera</taxon>
        <taxon>Dictyoptera</taxon>
        <taxon>Blattodea</taxon>
        <taxon>Blattoidea</taxon>
        <taxon>Termitoidae</taxon>
        <taxon>Termopsidae</taxon>
        <taxon>Zootermopsis</taxon>
    </lineage>
</organism>
<dbReference type="GO" id="GO:0032050">
    <property type="term" value="F:clathrin heavy chain binding"/>
    <property type="evidence" value="ECO:0007669"/>
    <property type="project" value="TreeGrafter"/>
</dbReference>
<dbReference type="GO" id="GO:0030132">
    <property type="term" value="C:clathrin coat of coated pit"/>
    <property type="evidence" value="ECO:0007669"/>
    <property type="project" value="InterPro"/>
</dbReference>
<dbReference type="PROSITE" id="PS00581">
    <property type="entry name" value="CLATHRIN_LIGHT_CHN_2"/>
    <property type="match status" value="1"/>
</dbReference>
<sequence>MYCSVLWTLFVNVVNNLVFRSSVTWSSFGKEGGFVINTSGCLSLLEVNIRKEMDGFGDSFDQPEVDPAAEFLAREHDQLAGLEDELHPVIATPPVEDGKAVISALPVDGSFIPQGSTLPQVDHTGSFEMIDNFGQQDGFESEGIGSEGATLEGRGVRETESELFASSAPTRSVTREEPEKIKKWREEQKKRLEEKDANEEKRKEELREGAKKELDEWYRHHEEQISKTKTANRNAEKQFVAESDEIEPGTEWERIAKLCDFNPKSSKTSKDVSRMRSIILQLKQTPPAAKRA</sequence>
<feature type="chain" id="PRO_5001648084" description="Clathrin light chain" evidence="8">
    <location>
        <begin position="17"/>
        <end position="292"/>
    </location>
</feature>
<gene>
    <name evidence="9" type="ORF">L798_09016</name>
</gene>
<comment type="function">
    <text evidence="6">Clathrin is the major protein of the polyhedral coat of coated pits and vesicles.</text>
</comment>
<proteinExistence type="inferred from homology"/>
<dbReference type="InParanoid" id="A0A067RB65"/>
<evidence type="ECO:0000256" key="3">
    <source>
        <dbReference type="ARBA" id="ARBA00023136"/>
    </source>
</evidence>
<comment type="subcellular location">
    <subcellularLocation>
        <location evidence="1 6">Cytoplasmic vesicle membrane</location>
        <topology evidence="1 6">Peripheral membrane protein</topology>
        <orientation evidence="1 6">Cytoplasmic side</orientation>
    </subcellularLocation>
    <subcellularLocation>
        <location evidence="6">Membrane</location>
        <location evidence="6">Coated pit</location>
        <topology evidence="6">Peripheral membrane protein</topology>
        <orientation evidence="6">Cytoplasmic side</orientation>
    </subcellularLocation>
    <text evidence="6">Cytoplasmic face of coated pits and vesicles.</text>
</comment>
<evidence type="ECO:0000256" key="5">
    <source>
        <dbReference type="ARBA" id="ARBA00023329"/>
    </source>
</evidence>
<dbReference type="OMA" id="KEWVCER"/>
<dbReference type="FunCoup" id="A0A067RB65">
    <property type="interactions" value="1434"/>
</dbReference>
<protein>
    <recommendedName>
        <fullName evidence="6">Clathrin light chain</fullName>
    </recommendedName>
</protein>